<organism evidence="1 2">
    <name type="scientific">Desulfoprunum benzoelyticum</name>
    <dbReference type="NCBI Taxonomy" id="1506996"/>
    <lineage>
        <taxon>Bacteria</taxon>
        <taxon>Pseudomonadati</taxon>
        <taxon>Thermodesulfobacteriota</taxon>
        <taxon>Desulfobulbia</taxon>
        <taxon>Desulfobulbales</taxon>
        <taxon>Desulfobulbaceae</taxon>
        <taxon>Desulfoprunum</taxon>
    </lineage>
</organism>
<comment type="caution">
    <text evidence="1">The sequence shown here is derived from an EMBL/GenBank/DDBJ whole genome shotgun (WGS) entry which is preliminary data.</text>
</comment>
<evidence type="ECO:0000313" key="1">
    <source>
        <dbReference type="EMBL" id="MBB5349401.1"/>
    </source>
</evidence>
<proteinExistence type="predicted"/>
<sequence length="37" mass="4277">MFIPLSTVEIHLDFQESKSEMVQTDRSMAFTLTAERS</sequence>
<name>A0A840V8Y1_9BACT</name>
<reference evidence="1 2" key="1">
    <citation type="submission" date="2020-08" db="EMBL/GenBank/DDBJ databases">
        <title>Genomic Encyclopedia of Type Strains, Phase IV (KMG-IV): sequencing the most valuable type-strain genomes for metagenomic binning, comparative biology and taxonomic classification.</title>
        <authorList>
            <person name="Goeker M."/>
        </authorList>
    </citation>
    <scope>NUCLEOTIDE SEQUENCE [LARGE SCALE GENOMIC DNA]</scope>
    <source>
        <strain evidence="1 2">DSM 28570</strain>
    </source>
</reference>
<dbReference type="Proteomes" id="UP000539642">
    <property type="component" value="Unassembled WGS sequence"/>
</dbReference>
<accession>A0A840V8Y1</accession>
<evidence type="ECO:0000313" key="2">
    <source>
        <dbReference type="Proteomes" id="UP000539642"/>
    </source>
</evidence>
<dbReference type="AlphaFoldDB" id="A0A840V8Y1"/>
<keyword evidence="2" id="KW-1185">Reference proteome</keyword>
<dbReference type="EMBL" id="JACHEO010000025">
    <property type="protein sequence ID" value="MBB5349401.1"/>
    <property type="molecule type" value="Genomic_DNA"/>
</dbReference>
<gene>
    <name evidence="1" type="ORF">HNQ81_003155</name>
</gene>
<protein>
    <submittedName>
        <fullName evidence="1">Uncharacterized protein</fullName>
    </submittedName>
</protein>